<keyword evidence="1" id="KW-0472">Membrane</keyword>
<accession>A0A5B0S8N7</accession>
<organism evidence="2 3">
    <name type="scientific">Puccinia graminis f. sp. tritici</name>
    <dbReference type="NCBI Taxonomy" id="56615"/>
    <lineage>
        <taxon>Eukaryota</taxon>
        <taxon>Fungi</taxon>
        <taxon>Dikarya</taxon>
        <taxon>Basidiomycota</taxon>
        <taxon>Pucciniomycotina</taxon>
        <taxon>Pucciniomycetes</taxon>
        <taxon>Pucciniales</taxon>
        <taxon>Pucciniaceae</taxon>
        <taxon>Puccinia</taxon>
    </lineage>
</organism>
<protein>
    <submittedName>
        <fullName evidence="2">Uncharacterized protein</fullName>
    </submittedName>
</protein>
<evidence type="ECO:0000313" key="3">
    <source>
        <dbReference type="Proteomes" id="UP000325313"/>
    </source>
</evidence>
<feature type="transmembrane region" description="Helical" evidence="1">
    <location>
        <begin position="165"/>
        <end position="184"/>
    </location>
</feature>
<gene>
    <name evidence="2" type="ORF">PGTUg99_001261</name>
</gene>
<dbReference type="EMBL" id="VDEP01000057">
    <property type="protein sequence ID" value="KAA1134476.1"/>
    <property type="molecule type" value="Genomic_DNA"/>
</dbReference>
<dbReference type="AlphaFoldDB" id="A0A5B0S8N7"/>
<comment type="caution">
    <text evidence="2">The sequence shown here is derived from an EMBL/GenBank/DDBJ whole genome shotgun (WGS) entry which is preliminary data.</text>
</comment>
<evidence type="ECO:0000313" key="2">
    <source>
        <dbReference type="EMBL" id="KAA1134476.1"/>
    </source>
</evidence>
<dbReference type="Proteomes" id="UP000325313">
    <property type="component" value="Unassembled WGS sequence"/>
</dbReference>
<evidence type="ECO:0000256" key="1">
    <source>
        <dbReference type="SAM" id="Phobius"/>
    </source>
</evidence>
<keyword evidence="1" id="KW-0812">Transmembrane</keyword>
<keyword evidence="1" id="KW-1133">Transmembrane helix</keyword>
<reference evidence="2 3" key="1">
    <citation type="submission" date="2019-05" db="EMBL/GenBank/DDBJ databases">
        <title>Emergence of the Ug99 lineage of the wheat stem rust pathogen through somatic hybridization.</title>
        <authorList>
            <person name="Li F."/>
            <person name="Upadhyaya N.M."/>
            <person name="Sperschneider J."/>
            <person name="Matny O."/>
            <person name="Nguyen-Phuc H."/>
            <person name="Mago R."/>
            <person name="Raley C."/>
            <person name="Miller M.E."/>
            <person name="Silverstein K.A.T."/>
            <person name="Henningsen E."/>
            <person name="Hirsch C.D."/>
            <person name="Visser B."/>
            <person name="Pretorius Z.A."/>
            <person name="Steffenson B.J."/>
            <person name="Schwessinger B."/>
            <person name="Dodds P.N."/>
            <person name="Figueroa M."/>
        </authorList>
    </citation>
    <scope>NUCLEOTIDE SEQUENCE [LARGE SCALE GENOMIC DNA]</scope>
    <source>
        <strain evidence="2 3">Ug99</strain>
    </source>
</reference>
<name>A0A5B0S8N7_PUCGR</name>
<sequence length="192" mass="21215">MNHITRHNLRNTTSGRNSTSHRFIRISTTPLDTKPSINTNKEKTIVRKVSVKKNKRNRLIQKVFRHDICIPKKSGLPLVVGGLNQLTGDLVLPSSLQGACLCSTTSSNLARGQDQLKELANSSGRDSPRLRAAILSMAKQSAILLLVSEFSSLLESSSMGMDRSVLLRFILLFAPVVPVEFFLLQFSSLKTV</sequence>
<proteinExistence type="predicted"/>